<evidence type="ECO:0000256" key="1">
    <source>
        <dbReference type="ARBA" id="ARBA00004370"/>
    </source>
</evidence>
<feature type="transmembrane region" description="Helical" evidence="5">
    <location>
        <begin position="77"/>
        <end position="103"/>
    </location>
</feature>
<proteinExistence type="predicted"/>
<reference evidence="8" key="2">
    <citation type="submission" date="2023-06" db="EMBL/GenBank/DDBJ databases">
        <title>Black Yeasts Isolated from many extreme environments.</title>
        <authorList>
            <person name="Coleine C."/>
            <person name="Stajich J.E."/>
            <person name="Selbmann L."/>
        </authorList>
    </citation>
    <scope>NUCLEOTIDE SEQUENCE</scope>
    <source>
        <strain evidence="8">CCFEE 5200</strain>
    </source>
</reference>
<dbReference type="EMBL" id="JAUJLE010000093">
    <property type="protein sequence ID" value="KAK0985244.1"/>
    <property type="molecule type" value="Genomic_DNA"/>
</dbReference>
<name>A0AAN6FF97_9PEZI</name>
<comment type="subcellular location">
    <subcellularLocation>
        <location evidence="1">Membrane</location>
    </subcellularLocation>
</comment>
<evidence type="ECO:0000256" key="2">
    <source>
        <dbReference type="ARBA" id="ARBA00022692"/>
    </source>
</evidence>
<dbReference type="GO" id="GO:0016020">
    <property type="term" value="C:membrane"/>
    <property type="evidence" value="ECO:0007669"/>
    <property type="project" value="UniProtKB-SubCell"/>
</dbReference>
<organism evidence="7 9">
    <name type="scientific">Friedmanniomyces endolithicus</name>
    <dbReference type="NCBI Taxonomy" id="329885"/>
    <lineage>
        <taxon>Eukaryota</taxon>
        <taxon>Fungi</taxon>
        <taxon>Dikarya</taxon>
        <taxon>Ascomycota</taxon>
        <taxon>Pezizomycotina</taxon>
        <taxon>Dothideomycetes</taxon>
        <taxon>Dothideomycetidae</taxon>
        <taxon>Mycosphaerellales</taxon>
        <taxon>Teratosphaeriaceae</taxon>
        <taxon>Friedmanniomyces</taxon>
    </lineage>
</organism>
<evidence type="ECO:0000256" key="5">
    <source>
        <dbReference type="SAM" id="Phobius"/>
    </source>
</evidence>
<feature type="transmembrane region" description="Helical" evidence="5">
    <location>
        <begin position="124"/>
        <end position="146"/>
    </location>
</feature>
<evidence type="ECO:0000313" key="9">
    <source>
        <dbReference type="Proteomes" id="UP001168146"/>
    </source>
</evidence>
<evidence type="ECO:0000256" key="3">
    <source>
        <dbReference type="ARBA" id="ARBA00022989"/>
    </source>
</evidence>
<feature type="domain" description="Amino acid transporter transmembrane" evidence="6">
    <location>
        <begin position="46"/>
        <end position="169"/>
    </location>
</feature>
<dbReference type="Proteomes" id="UP001168146">
    <property type="component" value="Unassembled WGS sequence"/>
</dbReference>
<accession>A0AAN6FF97</accession>
<reference evidence="7" key="1">
    <citation type="submission" date="2021-12" db="EMBL/GenBank/DDBJ databases">
        <title>Black yeast isolated from Biological Soil Crust.</title>
        <authorList>
            <person name="Kurbessoian T."/>
        </authorList>
    </citation>
    <scope>NUCLEOTIDE SEQUENCE</scope>
    <source>
        <strain evidence="7">CCFEE 5208</strain>
    </source>
</reference>
<keyword evidence="10" id="KW-1185">Reference proteome</keyword>
<comment type="caution">
    <text evidence="7">The sequence shown here is derived from an EMBL/GenBank/DDBJ whole genome shotgun (WGS) entry which is preliminary data.</text>
</comment>
<evidence type="ECO:0000313" key="10">
    <source>
        <dbReference type="Proteomes" id="UP001175353"/>
    </source>
</evidence>
<sequence>MASNLDYSDDKEKGLPTAVRELDGDSTTSITALVSEDHSHEIQLRTMSWQKAAWLLCGDQVCLAIMAQTWSLSVLGWVPGLITMIVAGILFWITSMTMWRFIMKYPQIRDICDFGYYVFGKSKIAYEFTGFMLLANNIMLIGFHILTGAKILNTLSNHSQCTIVFNVGFILHHRTPKTPADPDIAE</sequence>
<evidence type="ECO:0000313" key="7">
    <source>
        <dbReference type="EMBL" id="KAK0317201.1"/>
    </source>
</evidence>
<keyword evidence="4 5" id="KW-0472">Membrane</keyword>
<evidence type="ECO:0000313" key="8">
    <source>
        <dbReference type="EMBL" id="KAK0985244.1"/>
    </source>
</evidence>
<dbReference type="EMBL" id="JASUXU010000045">
    <property type="protein sequence ID" value="KAK0317201.1"/>
    <property type="molecule type" value="Genomic_DNA"/>
</dbReference>
<dbReference type="InterPro" id="IPR013057">
    <property type="entry name" value="AA_transpt_TM"/>
</dbReference>
<dbReference type="AlphaFoldDB" id="A0AAN6FF97"/>
<evidence type="ECO:0000256" key="4">
    <source>
        <dbReference type="ARBA" id="ARBA00023136"/>
    </source>
</evidence>
<dbReference type="Proteomes" id="UP001175353">
    <property type="component" value="Unassembled WGS sequence"/>
</dbReference>
<keyword evidence="2 5" id="KW-0812">Transmembrane</keyword>
<dbReference type="Pfam" id="PF01490">
    <property type="entry name" value="Aa_trans"/>
    <property type="match status" value="1"/>
</dbReference>
<evidence type="ECO:0000259" key="6">
    <source>
        <dbReference type="Pfam" id="PF01490"/>
    </source>
</evidence>
<gene>
    <name evidence="7" type="ORF">LTR82_011802</name>
    <name evidence="8" type="ORF">LTR91_010666</name>
</gene>
<keyword evidence="3 5" id="KW-1133">Transmembrane helix</keyword>
<protein>
    <recommendedName>
        <fullName evidence="6">Amino acid transporter transmembrane domain-containing protein</fullName>
    </recommendedName>
</protein>